<accession>A0A840UCQ1</accession>
<gene>
    <name evidence="1" type="ORF">HNR32_000626</name>
</gene>
<proteinExistence type="predicted"/>
<evidence type="ECO:0000313" key="1">
    <source>
        <dbReference type="EMBL" id="MBB5335501.1"/>
    </source>
</evidence>
<dbReference type="Proteomes" id="UP000559117">
    <property type="component" value="Unassembled WGS sequence"/>
</dbReference>
<reference evidence="1 2" key="1">
    <citation type="submission" date="2020-08" db="EMBL/GenBank/DDBJ databases">
        <title>Genomic Encyclopedia of Type Strains, Phase IV (KMG-IV): sequencing the most valuable type-strain genomes for metagenomic binning, comparative biology and taxonomic classification.</title>
        <authorList>
            <person name="Goeker M."/>
        </authorList>
    </citation>
    <scope>NUCLEOTIDE SEQUENCE [LARGE SCALE GENOMIC DNA]</scope>
    <source>
        <strain evidence="1 2">DSM 24661</strain>
    </source>
</reference>
<evidence type="ECO:0000313" key="2">
    <source>
        <dbReference type="Proteomes" id="UP000559117"/>
    </source>
</evidence>
<organism evidence="1 2">
    <name type="scientific">Pectinatus brassicae</name>
    <dbReference type="NCBI Taxonomy" id="862415"/>
    <lineage>
        <taxon>Bacteria</taxon>
        <taxon>Bacillati</taxon>
        <taxon>Bacillota</taxon>
        <taxon>Negativicutes</taxon>
        <taxon>Selenomonadales</taxon>
        <taxon>Selenomonadaceae</taxon>
        <taxon>Pectinatus</taxon>
    </lineage>
</organism>
<keyword evidence="2" id="KW-1185">Reference proteome</keyword>
<sequence>MVNTNITLKCGHIITVNLPDDLNARAAIIKKYKNRACPQCRQAYINNLKTAKDARMTIIMQHCPVLKDDDAALLQRAEKIRHDKLSALDDMFDKLIRKHGFSSPQEEVTFNHYRQRTINRFCAQENVLWWINQQNIPVESIIEILKKETFVIEGKIFQKKDEQ</sequence>
<comment type="caution">
    <text evidence="1">The sequence shown here is derived from an EMBL/GenBank/DDBJ whole genome shotgun (WGS) entry which is preliminary data.</text>
</comment>
<name>A0A840UCQ1_9FIRM</name>
<protein>
    <submittedName>
        <fullName evidence="1">Uncharacterized protein</fullName>
    </submittedName>
</protein>
<dbReference type="RefSeq" id="WP_183859553.1">
    <property type="nucleotide sequence ID" value="NZ_JACHFH010000005.1"/>
</dbReference>
<dbReference type="EMBL" id="JACHFH010000005">
    <property type="protein sequence ID" value="MBB5335501.1"/>
    <property type="molecule type" value="Genomic_DNA"/>
</dbReference>
<dbReference type="AlphaFoldDB" id="A0A840UCQ1"/>